<dbReference type="AlphaFoldDB" id="A0A8H7NRP6"/>
<comment type="caution">
    <text evidence="2">The sequence shown here is derived from an EMBL/GenBank/DDBJ whole genome shotgun (WGS) entry which is preliminary data.</text>
</comment>
<proteinExistence type="predicted"/>
<name>A0A8H7NRP6_9APHY</name>
<gene>
    <name evidence="2" type="ORF">IEO21_10904</name>
</gene>
<organism evidence="2 3">
    <name type="scientific">Rhodonia placenta</name>
    <dbReference type="NCBI Taxonomy" id="104341"/>
    <lineage>
        <taxon>Eukaryota</taxon>
        <taxon>Fungi</taxon>
        <taxon>Dikarya</taxon>
        <taxon>Basidiomycota</taxon>
        <taxon>Agaricomycotina</taxon>
        <taxon>Agaricomycetes</taxon>
        <taxon>Polyporales</taxon>
        <taxon>Adustoporiaceae</taxon>
        <taxon>Rhodonia</taxon>
    </lineage>
</organism>
<evidence type="ECO:0000313" key="3">
    <source>
        <dbReference type="Proteomes" id="UP000639403"/>
    </source>
</evidence>
<reference evidence="2" key="1">
    <citation type="submission" date="2020-11" db="EMBL/GenBank/DDBJ databases">
        <authorList>
            <person name="Koelle M."/>
            <person name="Horta M.A.C."/>
            <person name="Nowrousian M."/>
            <person name="Ohm R.A."/>
            <person name="Benz P."/>
            <person name="Pilgard A."/>
        </authorList>
    </citation>
    <scope>NUCLEOTIDE SEQUENCE</scope>
    <source>
        <strain evidence="2">FPRL280</strain>
    </source>
</reference>
<reference evidence="2" key="2">
    <citation type="journal article" name="Front. Microbiol.">
        <title>Degradative Capacity of Two Strains of Rhodonia placenta: From Phenotype to Genotype.</title>
        <authorList>
            <person name="Kolle M."/>
            <person name="Horta M.A.C."/>
            <person name="Nowrousian M."/>
            <person name="Ohm R.A."/>
            <person name="Benz J.P."/>
            <person name="Pilgard A."/>
        </authorList>
    </citation>
    <scope>NUCLEOTIDE SEQUENCE</scope>
    <source>
        <strain evidence="2">FPRL280</strain>
    </source>
</reference>
<feature type="region of interest" description="Disordered" evidence="1">
    <location>
        <begin position="24"/>
        <end position="59"/>
    </location>
</feature>
<evidence type="ECO:0000256" key="1">
    <source>
        <dbReference type="SAM" id="MobiDB-lite"/>
    </source>
</evidence>
<dbReference type="EMBL" id="JADOXO010001222">
    <property type="protein sequence ID" value="KAF9797136.1"/>
    <property type="molecule type" value="Genomic_DNA"/>
</dbReference>
<feature type="compositionally biased region" description="Basic residues" evidence="1">
    <location>
        <begin position="50"/>
        <end position="59"/>
    </location>
</feature>
<protein>
    <submittedName>
        <fullName evidence="2">Uncharacterized protein</fullName>
    </submittedName>
</protein>
<dbReference type="Proteomes" id="UP000639403">
    <property type="component" value="Unassembled WGS sequence"/>
</dbReference>
<evidence type="ECO:0000313" key="2">
    <source>
        <dbReference type="EMBL" id="KAF9797136.1"/>
    </source>
</evidence>
<feature type="compositionally biased region" description="Basic residues" evidence="1">
    <location>
        <begin position="32"/>
        <end position="41"/>
    </location>
</feature>
<sequence>MIATSWPKLRTSGRIPKGMALRRCKEKAVTPRPRRLRKRGSFKSSLRIARTTRPRPRKP</sequence>
<accession>A0A8H7NRP6</accession>